<keyword evidence="3" id="KW-1185">Reference proteome</keyword>
<dbReference type="PANTHER" id="PTHR12526:SF630">
    <property type="entry name" value="GLYCOSYLTRANSFERASE"/>
    <property type="match status" value="1"/>
</dbReference>
<accession>A0A2G9CB19</accession>
<dbReference type="GO" id="GO:0016757">
    <property type="term" value="F:glycosyltransferase activity"/>
    <property type="evidence" value="ECO:0007669"/>
    <property type="project" value="UniProtKB-ARBA"/>
</dbReference>
<comment type="caution">
    <text evidence="2">The sequence shown here is derived from an EMBL/GenBank/DDBJ whole genome shotgun (WGS) entry which is preliminary data.</text>
</comment>
<dbReference type="InterPro" id="IPR028098">
    <property type="entry name" value="Glyco_trans_4-like_N"/>
</dbReference>
<organism evidence="2 3">
    <name type="scientific">Roseateles chitinivorans</name>
    <dbReference type="NCBI Taxonomy" id="2917965"/>
    <lineage>
        <taxon>Bacteria</taxon>
        <taxon>Pseudomonadati</taxon>
        <taxon>Pseudomonadota</taxon>
        <taxon>Betaproteobacteria</taxon>
        <taxon>Burkholderiales</taxon>
        <taxon>Sphaerotilaceae</taxon>
        <taxon>Roseateles</taxon>
    </lineage>
</organism>
<dbReference type="RefSeq" id="WP_099861192.1">
    <property type="nucleotide sequence ID" value="NZ_PEOG01000018.1"/>
</dbReference>
<sequence>MRALSIVHVVFSSRIAGGEHHCVDLANAQAALGHTVHVIGPAGSAVRHALDQRVRFHGLRLPVLRGARVRRLAARLGADIVHGHLGPACKAVAAARGRVRVGTLHVGYKAHHHARMDALVCVNSAQVGHLKDFGGMHRVIYNWAPERSPAACAAKAPSGSLRLELGIPAAAPVIGCVGRLHAAKGMHTLIQAFQRHAPAQAHLVLIGEGPQRAELESLRAGDPRIHLLGFRWNVDELLGEMDLYVSSSREEQFPLAILEAMRARLPIVATATLGAREMLDPAQSAIVPVDNATAMGQAIAAALAERARTARRPVDYDMDRYDRSSAVRATLGLYQDVLARQGVAIHDLAGLSVEDARG</sequence>
<keyword evidence="2" id="KW-0808">Transferase</keyword>
<dbReference type="Proteomes" id="UP000231501">
    <property type="component" value="Unassembled WGS sequence"/>
</dbReference>
<reference evidence="2 3" key="1">
    <citation type="submission" date="2017-11" db="EMBL/GenBank/DDBJ databases">
        <title>Draft genome sequence of Mitsuaria sp. HWN-4.</title>
        <authorList>
            <person name="Gundlapally S.R."/>
        </authorList>
    </citation>
    <scope>NUCLEOTIDE SEQUENCE [LARGE SCALE GENOMIC DNA]</scope>
    <source>
        <strain evidence="2 3">HWN-4</strain>
    </source>
</reference>
<dbReference type="Gene3D" id="3.40.50.2000">
    <property type="entry name" value="Glycogen Phosphorylase B"/>
    <property type="match status" value="2"/>
</dbReference>
<dbReference type="Pfam" id="PF13439">
    <property type="entry name" value="Glyco_transf_4"/>
    <property type="match status" value="1"/>
</dbReference>
<gene>
    <name evidence="2" type="ORF">CS062_08445</name>
</gene>
<evidence type="ECO:0000313" key="3">
    <source>
        <dbReference type="Proteomes" id="UP000231501"/>
    </source>
</evidence>
<evidence type="ECO:0000313" key="2">
    <source>
        <dbReference type="EMBL" id="PIM53630.1"/>
    </source>
</evidence>
<dbReference type="CDD" id="cd03811">
    <property type="entry name" value="GT4_GT28_WabH-like"/>
    <property type="match status" value="1"/>
</dbReference>
<dbReference type="EMBL" id="PEOG01000018">
    <property type="protein sequence ID" value="PIM53630.1"/>
    <property type="molecule type" value="Genomic_DNA"/>
</dbReference>
<dbReference type="Pfam" id="PF13692">
    <property type="entry name" value="Glyco_trans_1_4"/>
    <property type="match status" value="1"/>
</dbReference>
<name>A0A2G9CB19_9BURK</name>
<protein>
    <submittedName>
        <fullName evidence="2">Glycosyltransferase</fullName>
    </submittedName>
</protein>
<dbReference type="SUPFAM" id="SSF53756">
    <property type="entry name" value="UDP-Glycosyltransferase/glycogen phosphorylase"/>
    <property type="match status" value="1"/>
</dbReference>
<dbReference type="AlphaFoldDB" id="A0A2G9CB19"/>
<evidence type="ECO:0000259" key="1">
    <source>
        <dbReference type="Pfam" id="PF13439"/>
    </source>
</evidence>
<proteinExistence type="predicted"/>
<dbReference type="OrthoDB" id="8989364at2"/>
<feature type="domain" description="Glycosyltransferase subfamily 4-like N-terminal" evidence="1">
    <location>
        <begin position="17"/>
        <end position="142"/>
    </location>
</feature>
<dbReference type="PANTHER" id="PTHR12526">
    <property type="entry name" value="GLYCOSYLTRANSFERASE"/>
    <property type="match status" value="1"/>
</dbReference>